<proteinExistence type="predicted"/>
<accession>A0ABD2HUV9</accession>
<name>A0ABD2HUV9_9BILA</name>
<keyword evidence="3" id="KW-1185">Reference proteome</keyword>
<dbReference type="EMBL" id="JBICBT010001408">
    <property type="protein sequence ID" value="KAL3068505.1"/>
    <property type="molecule type" value="Genomic_DNA"/>
</dbReference>
<dbReference type="AlphaFoldDB" id="A0ABD2HUV9"/>
<gene>
    <name evidence="2" type="ORF">niasHT_030796</name>
</gene>
<dbReference type="PANTHER" id="PTHR31697:SF2">
    <property type="entry name" value="INTEGRATOR COMPLEX SUBUNIT 5"/>
    <property type="match status" value="1"/>
</dbReference>
<dbReference type="PANTHER" id="PTHR31697">
    <property type="entry name" value="INTEGRATOR COMPLEX SUBUNIT 5"/>
    <property type="match status" value="1"/>
</dbReference>
<sequence length="385" mass="44047">MTEKSLLTPTNPRLAQVQTSFANFFAIANLGDTNSAYRGKPIWTNYPTDEICQCVIQLLNEVPAARDAVFYFISNLIHENVHLYLSEKERKDTTKCVDYSNLQRAVLRLLTNLNTFRTEYSDKNLSFSVSLLKALFELCSELFRKNCQRPFFAPQQPSPAMFLTNFQQIPCVSELFALLDSTFASLLHIRPDSAVLAFVSAHKNFYANFDWIAIHIAETFPKIAVHLVKVGAEEFCAHCNDMLNPANRSNAARVVQLQDEYSARLRLFKEMFLYMENKQTLELRSVFTSIVEKFLLSGENWRELLFLLKLSLFSPAVTLPFINELLPHIIQHPFLVDRLQELAANPALSIAISPTNFLQNFFEKVVENASTEYVFKLAQIVSFSL</sequence>
<evidence type="ECO:0000313" key="2">
    <source>
        <dbReference type="EMBL" id="KAL3068505.1"/>
    </source>
</evidence>
<dbReference type="Pfam" id="PF14837">
    <property type="entry name" value="INTS5_N"/>
    <property type="match status" value="1"/>
</dbReference>
<feature type="domain" description="Integrator complex subunit 5 N-terminal" evidence="1">
    <location>
        <begin position="48"/>
        <end position="237"/>
    </location>
</feature>
<comment type="caution">
    <text evidence="2">The sequence shown here is derived from an EMBL/GenBank/DDBJ whole genome shotgun (WGS) entry which is preliminary data.</text>
</comment>
<dbReference type="Proteomes" id="UP001620626">
    <property type="component" value="Unassembled WGS sequence"/>
</dbReference>
<protein>
    <recommendedName>
        <fullName evidence="1">Integrator complex subunit 5 N-terminal domain-containing protein</fullName>
    </recommendedName>
</protein>
<dbReference type="InterPro" id="IPR040316">
    <property type="entry name" value="INTS5"/>
</dbReference>
<dbReference type="InterPro" id="IPR029445">
    <property type="entry name" value="INTS5_N"/>
</dbReference>
<evidence type="ECO:0000313" key="3">
    <source>
        <dbReference type="Proteomes" id="UP001620626"/>
    </source>
</evidence>
<reference evidence="2 3" key="1">
    <citation type="submission" date="2024-10" db="EMBL/GenBank/DDBJ databases">
        <authorList>
            <person name="Kim D."/>
        </authorList>
    </citation>
    <scope>NUCLEOTIDE SEQUENCE [LARGE SCALE GENOMIC DNA]</scope>
    <source>
        <strain evidence="2">BH-2024</strain>
    </source>
</reference>
<evidence type="ECO:0000259" key="1">
    <source>
        <dbReference type="Pfam" id="PF14837"/>
    </source>
</evidence>
<organism evidence="2 3">
    <name type="scientific">Heterodera trifolii</name>
    <dbReference type="NCBI Taxonomy" id="157864"/>
    <lineage>
        <taxon>Eukaryota</taxon>
        <taxon>Metazoa</taxon>
        <taxon>Ecdysozoa</taxon>
        <taxon>Nematoda</taxon>
        <taxon>Chromadorea</taxon>
        <taxon>Rhabditida</taxon>
        <taxon>Tylenchina</taxon>
        <taxon>Tylenchomorpha</taxon>
        <taxon>Tylenchoidea</taxon>
        <taxon>Heteroderidae</taxon>
        <taxon>Heteroderinae</taxon>
        <taxon>Heterodera</taxon>
    </lineage>
</organism>